<keyword evidence="2" id="KW-0472">Membrane</keyword>
<keyword evidence="2" id="KW-0812">Transmembrane</keyword>
<feature type="region of interest" description="Disordered" evidence="1">
    <location>
        <begin position="236"/>
        <end position="280"/>
    </location>
</feature>
<keyword evidence="4" id="KW-1185">Reference proteome</keyword>
<dbReference type="Proteomes" id="UP000664132">
    <property type="component" value="Unassembled WGS sequence"/>
</dbReference>
<evidence type="ECO:0000256" key="2">
    <source>
        <dbReference type="SAM" id="Phobius"/>
    </source>
</evidence>
<feature type="compositionally biased region" description="Polar residues" evidence="1">
    <location>
        <begin position="116"/>
        <end position="126"/>
    </location>
</feature>
<keyword evidence="2" id="KW-1133">Transmembrane helix</keyword>
<feature type="transmembrane region" description="Helical" evidence="2">
    <location>
        <begin position="139"/>
        <end position="157"/>
    </location>
</feature>
<dbReference type="OrthoDB" id="10620779at2759"/>
<name>A0A8H7WAB7_9HELO</name>
<feature type="transmembrane region" description="Helical" evidence="2">
    <location>
        <begin position="190"/>
        <end position="211"/>
    </location>
</feature>
<evidence type="ECO:0000256" key="1">
    <source>
        <dbReference type="SAM" id="MobiDB-lite"/>
    </source>
</evidence>
<proteinExistence type="predicted"/>
<dbReference type="EMBL" id="JAFJYH010000110">
    <property type="protein sequence ID" value="KAG4419203.1"/>
    <property type="molecule type" value="Genomic_DNA"/>
</dbReference>
<protein>
    <submittedName>
        <fullName evidence="3">Uncharacterized protein</fullName>
    </submittedName>
</protein>
<evidence type="ECO:0000313" key="3">
    <source>
        <dbReference type="EMBL" id="KAG4419203.1"/>
    </source>
</evidence>
<reference evidence="3" key="1">
    <citation type="submission" date="2021-02" db="EMBL/GenBank/DDBJ databases">
        <title>Genome sequence Cadophora malorum strain M34.</title>
        <authorList>
            <person name="Stefanovic E."/>
            <person name="Vu D."/>
            <person name="Scully C."/>
            <person name="Dijksterhuis J."/>
            <person name="Roader J."/>
            <person name="Houbraken J."/>
        </authorList>
    </citation>
    <scope>NUCLEOTIDE SEQUENCE</scope>
    <source>
        <strain evidence="3">M34</strain>
    </source>
</reference>
<feature type="region of interest" description="Disordered" evidence="1">
    <location>
        <begin position="1"/>
        <end position="55"/>
    </location>
</feature>
<accession>A0A8H7WAB7</accession>
<gene>
    <name evidence="3" type="ORF">IFR04_007615</name>
</gene>
<dbReference type="AlphaFoldDB" id="A0A8H7WAB7"/>
<organism evidence="3 4">
    <name type="scientific">Cadophora malorum</name>
    <dbReference type="NCBI Taxonomy" id="108018"/>
    <lineage>
        <taxon>Eukaryota</taxon>
        <taxon>Fungi</taxon>
        <taxon>Dikarya</taxon>
        <taxon>Ascomycota</taxon>
        <taxon>Pezizomycotina</taxon>
        <taxon>Leotiomycetes</taxon>
        <taxon>Helotiales</taxon>
        <taxon>Ploettnerulaceae</taxon>
        <taxon>Cadophora</taxon>
    </lineage>
</organism>
<evidence type="ECO:0000313" key="4">
    <source>
        <dbReference type="Proteomes" id="UP000664132"/>
    </source>
</evidence>
<comment type="caution">
    <text evidence="3">The sequence shown here is derived from an EMBL/GenBank/DDBJ whole genome shotgun (WGS) entry which is preliminary data.</text>
</comment>
<feature type="compositionally biased region" description="Pro residues" evidence="1">
    <location>
        <begin position="90"/>
        <end position="106"/>
    </location>
</feature>
<sequence length="280" mass="31531">MNRRSPLFAQFSQEQRKRDQQQRQSQSQTTRVSQPQSQFSSRTQSQSQPKEEINPLLLARASQLERERLQNTTLYDKTPPRRYSAGPTTPESPPFLHAPPNTPHTPPRFQGRKGSHGNSDIHTLSPASRDGSENAGWSWISYLSGAFVIVLGVVLLGKHEDDVSPTGTSETDKMEKSLSASWEFGEVGRILVWVVWGVLAYVCWWGGGVLYEAAVERVSEREMERERLVVAGRRGGVRGRGSGQQMRFARRGMDGMSGREKGRRSVDAESEDEYVGERKR</sequence>
<feature type="region of interest" description="Disordered" evidence="1">
    <location>
        <begin position="70"/>
        <end position="132"/>
    </location>
</feature>
<feature type="compositionally biased region" description="Low complexity" evidence="1">
    <location>
        <begin position="22"/>
        <end position="48"/>
    </location>
</feature>
<feature type="compositionally biased region" description="Basic and acidic residues" evidence="1">
    <location>
        <begin position="251"/>
        <end position="267"/>
    </location>
</feature>